<dbReference type="PANTHER" id="PTHR13738:SF1">
    <property type="entry name" value="TROPONIN I"/>
    <property type="match status" value="1"/>
</dbReference>
<feature type="region of interest" description="Disordered" evidence="1">
    <location>
        <begin position="342"/>
        <end position="381"/>
    </location>
</feature>
<feature type="compositionally biased region" description="Polar residues" evidence="1">
    <location>
        <begin position="550"/>
        <end position="565"/>
    </location>
</feature>
<feature type="compositionally biased region" description="Acidic residues" evidence="1">
    <location>
        <begin position="1072"/>
        <end position="1092"/>
    </location>
</feature>
<feature type="compositionally biased region" description="Low complexity" evidence="1">
    <location>
        <begin position="256"/>
        <end position="268"/>
    </location>
</feature>
<feature type="compositionally biased region" description="Basic and acidic residues" evidence="1">
    <location>
        <begin position="1366"/>
        <end position="1384"/>
    </location>
</feature>
<comment type="caution">
    <text evidence="2">The sequence shown here is derived from an EMBL/GenBank/DDBJ whole genome shotgun (WGS) entry which is preliminary data.</text>
</comment>
<gene>
    <name evidence="2" type="ORF">Ccrd_019377</name>
</gene>
<accession>A0A103Y4H6</accession>
<dbReference type="PANTHER" id="PTHR13738">
    <property type="entry name" value="TROPONIN I"/>
    <property type="match status" value="1"/>
</dbReference>
<dbReference type="Gramene" id="KVI02334">
    <property type="protein sequence ID" value="KVI02334"/>
    <property type="gene ID" value="Ccrd_019377"/>
</dbReference>
<feature type="region of interest" description="Disordered" evidence="1">
    <location>
        <begin position="241"/>
        <end position="305"/>
    </location>
</feature>
<name>A0A103Y4H6_CYNCS</name>
<evidence type="ECO:0008006" key="4">
    <source>
        <dbReference type="Google" id="ProtNLM"/>
    </source>
</evidence>
<evidence type="ECO:0000313" key="2">
    <source>
        <dbReference type="EMBL" id="KVI02334.1"/>
    </source>
</evidence>
<feature type="region of interest" description="Disordered" evidence="1">
    <location>
        <begin position="1051"/>
        <end position="1092"/>
    </location>
</feature>
<feature type="compositionally biased region" description="Basic and acidic residues" evidence="1">
    <location>
        <begin position="1290"/>
        <end position="1358"/>
    </location>
</feature>
<protein>
    <recommendedName>
        <fullName evidence="4">Inner centromere protein ARK-binding domain-containing protein</fullName>
    </recommendedName>
</protein>
<dbReference type="EMBL" id="LEKV01002655">
    <property type="protein sequence ID" value="KVI02334.1"/>
    <property type="molecule type" value="Genomic_DNA"/>
</dbReference>
<proteinExistence type="predicted"/>
<dbReference type="Proteomes" id="UP000243975">
    <property type="component" value="Unassembled WGS sequence"/>
</dbReference>
<dbReference type="InterPro" id="IPR050875">
    <property type="entry name" value="Troponin_I"/>
</dbReference>
<reference evidence="2 3" key="1">
    <citation type="journal article" date="2016" name="Sci. Rep.">
        <title>The genome sequence of the outbreeding globe artichoke constructed de novo incorporating a phase-aware low-pass sequencing strategy of F1 progeny.</title>
        <authorList>
            <person name="Scaglione D."/>
            <person name="Reyes-Chin-Wo S."/>
            <person name="Acquadro A."/>
            <person name="Froenicke L."/>
            <person name="Portis E."/>
            <person name="Beitel C."/>
            <person name="Tirone M."/>
            <person name="Mauro R."/>
            <person name="Lo Monaco A."/>
            <person name="Mauromicale G."/>
            <person name="Faccioli P."/>
            <person name="Cattivelli L."/>
            <person name="Rieseberg L."/>
            <person name="Michelmore R."/>
            <person name="Lanteri S."/>
        </authorList>
    </citation>
    <scope>NUCLEOTIDE SEQUENCE [LARGE SCALE GENOMIC DNA]</scope>
    <source>
        <strain evidence="2">2C</strain>
    </source>
</reference>
<keyword evidence="3" id="KW-1185">Reference proteome</keyword>
<sequence>MTTLEKLFLQIFERKDGIIQQVQQQADSYTQQLASRLLIDGITPPPWLLNPNCNSRSLNPNDLEKEEIISRLLLQPSRDSVPYSIGGFSRYYRPVVAGGNGQLSTEICMETHAHNQGHNVSHEPMTMLECRNNDTRHSLNCVTEQDDSVNSPQNETDARISSIYAAPDTSLARIQRSKSRQKARELRTNAKTAGKSCLCRENRTHISFSGDSVSKSEIHEITQDKCPSELDKCNHISGANSVAAEGKGDKGNVGTSYSSRPARSGSSYEKPSCLNDHRKTSLSPEKEELDGSILVPPTGKSLEQSGLVSGAMEGTGLPDVSLGSCAAKKSITGKAQDIQRQSKLCSGRITRSRSSIQQTSGINKSPKLGKSSSCNPKEGRDALPISVGDFTHGLDASNELLDAVETSQVLSVRIGETQAINSNEGVLKPVISSNIAALRVTRSRSGSIKEHLLGANHQENIEMVVGNAPMDEPVVMQPVNYGIKLDPVTLCSESGGLASRQSPECCMIVKPKQLNFDETDECDLNGICSPLSKKRKLSGLSGQECYPSKESASSTDHKYNSTSFEQQSPMGMVISSKSKAARTRSQSNIDECATDEIVNIRLDRNENSMVDDVEHYSTFPLHHDVDVSCEVDLGHKGEESAVYIPESENPKSLFISSLTKQVNKESEDCFDNEERIPEQDLGSIKSKEFEVGMNMKLSNLNSAKVGTWPWELQREVEDQPICFSDSQGCRVHVQRDAIHCDSEVPEKNLRSIGETASVLSSEKIHVSHSSGIQSCDKEVQHGMMCDLPEGTESLHKLQAPEATITEVDDDTSEIPYTLEQSGPTHVLNLIEDAADESTYSLAVDVGAANLASNDEVAVADNINTERSLPERVSCLGRDRLFSYGSFQCLRNDDKYAVDSDEIMSVYEGFIIDEQVENAGMENDEGEIDFDSMEIPSTTFARASILEQICKSASTQTPLSQFSSTFKQHQIPDLCGFMADGFLDHMDLGNTMSLEEDSKKHLRASDSHITEVDSAFSKQQNFDLLPFSSTPFCWQSKNHYSSPVGKFWERSASSSGSSEKRLSSNPELTCFPIEEDPSSNEESENAEESDELQESIISGVANDVEGGPPIEPVEVCFQHPITVSTEMKIARRENDEEVAVEIEEGFVSRIKDDLAERKAPLKSTEVCSQHVNPMSTNMKYSDRCSSYSANKEVSLKQKPANHSGIKVSRYEENRTSSIATRASSRGNVSLQTEYSKIKSMRKGIPRVSQKEAKGGNIVSSIRSFIPIVQQKQAAAVCPGKRDIKVKALEAAEAAKRREQEKENERKMKKEALKLERARMEKENAREMELNKKKQQEEKKKKEADIAARKRQREEDERKQMAKKRKHVAEARKEQKLQYEKSRAGK</sequence>
<evidence type="ECO:0000256" key="1">
    <source>
        <dbReference type="SAM" id="MobiDB-lite"/>
    </source>
</evidence>
<feature type="compositionally biased region" description="Polar residues" evidence="1">
    <location>
        <begin position="352"/>
        <end position="363"/>
    </location>
</feature>
<evidence type="ECO:0000313" key="3">
    <source>
        <dbReference type="Proteomes" id="UP000243975"/>
    </source>
</evidence>
<feature type="non-terminal residue" evidence="2">
    <location>
        <position position="1"/>
    </location>
</feature>
<organism evidence="2 3">
    <name type="scientific">Cynara cardunculus var. scolymus</name>
    <name type="common">Globe artichoke</name>
    <name type="synonym">Cynara scolymus</name>
    <dbReference type="NCBI Taxonomy" id="59895"/>
    <lineage>
        <taxon>Eukaryota</taxon>
        <taxon>Viridiplantae</taxon>
        <taxon>Streptophyta</taxon>
        <taxon>Embryophyta</taxon>
        <taxon>Tracheophyta</taxon>
        <taxon>Spermatophyta</taxon>
        <taxon>Magnoliopsida</taxon>
        <taxon>eudicotyledons</taxon>
        <taxon>Gunneridae</taxon>
        <taxon>Pentapetalae</taxon>
        <taxon>asterids</taxon>
        <taxon>campanulids</taxon>
        <taxon>Asterales</taxon>
        <taxon>Asteraceae</taxon>
        <taxon>Carduoideae</taxon>
        <taxon>Cardueae</taxon>
        <taxon>Carduinae</taxon>
        <taxon>Cynara</taxon>
    </lineage>
</organism>
<dbReference type="OMA" id="ENDMLTW"/>
<feature type="region of interest" description="Disordered" evidence="1">
    <location>
        <begin position="539"/>
        <end position="565"/>
    </location>
</feature>
<feature type="region of interest" description="Disordered" evidence="1">
    <location>
        <begin position="1290"/>
        <end position="1384"/>
    </location>
</feature>